<comment type="caution">
    <text evidence="7">The sequence shown here is derived from an EMBL/GenBank/DDBJ whole genome shotgun (WGS) entry which is preliminary data.</text>
</comment>
<dbReference type="GO" id="GO:0046677">
    <property type="term" value="P:response to antibiotic"/>
    <property type="evidence" value="ECO:0007669"/>
    <property type="project" value="InterPro"/>
</dbReference>
<proteinExistence type="predicted"/>
<keyword evidence="1" id="KW-0678">Repressor</keyword>
<evidence type="ECO:0000313" key="7">
    <source>
        <dbReference type="EMBL" id="GLY83826.1"/>
    </source>
</evidence>
<evidence type="ECO:0000259" key="6">
    <source>
        <dbReference type="PROSITE" id="PS50977"/>
    </source>
</evidence>
<dbReference type="RefSeq" id="WP_285568455.1">
    <property type="nucleotide sequence ID" value="NZ_BSTK01000002.1"/>
</dbReference>
<feature type="DNA-binding region" description="H-T-H motif" evidence="5">
    <location>
        <begin position="41"/>
        <end position="60"/>
    </location>
</feature>
<dbReference type="Pfam" id="PF02909">
    <property type="entry name" value="TetR_C_1"/>
    <property type="match status" value="1"/>
</dbReference>
<dbReference type="InterPro" id="IPR050109">
    <property type="entry name" value="HTH-type_TetR-like_transc_reg"/>
</dbReference>
<gene>
    <name evidence="7" type="ORF">Airi02_017550</name>
</gene>
<keyword evidence="3 5" id="KW-0238">DNA-binding</keyword>
<dbReference type="SUPFAM" id="SSF48498">
    <property type="entry name" value="Tetracyclin repressor-like, C-terminal domain"/>
    <property type="match status" value="1"/>
</dbReference>
<keyword evidence="4" id="KW-0804">Transcription</keyword>
<feature type="domain" description="HTH tetR-type" evidence="6">
    <location>
        <begin position="18"/>
        <end position="78"/>
    </location>
</feature>
<dbReference type="Proteomes" id="UP001165074">
    <property type="component" value="Unassembled WGS sequence"/>
</dbReference>
<dbReference type="GO" id="GO:0045892">
    <property type="term" value="P:negative regulation of DNA-templated transcription"/>
    <property type="evidence" value="ECO:0007669"/>
    <property type="project" value="InterPro"/>
</dbReference>
<dbReference type="InterPro" id="IPR001647">
    <property type="entry name" value="HTH_TetR"/>
</dbReference>
<name>A0A9W6VZF7_9ACTN</name>
<dbReference type="InterPro" id="IPR036271">
    <property type="entry name" value="Tet_transcr_reg_TetR-rel_C_sf"/>
</dbReference>
<dbReference type="GO" id="GO:0000976">
    <property type="term" value="F:transcription cis-regulatory region binding"/>
    <property type="evidence" value="ECO:0007669"/>
    <property type="project" value="TreeGrafter"/>
</dbReference>
<keyword evidence="8" id="KW-1185">Reference proteome</keyword>
<dbReference type="AlphaFoldDB" id="A0A9W6VZF7"/>
<dbReference type="EMBL" id="BSTK01000002">
    <property type="protein sequence ID" value="GLY83826.1"/>
    <property type="molecule type" value="Genomic_DNA"/>
</dbReference>
<sequence length="230" mass="25146">MAPHELGFPTPAEETDPRLDRTRIVQAALELLDEQGFDAFSMRKLAGALDVKSPSLYWHVRSKDELFELLIDTVIGRCPLAADDGLDWMDRLVAIGLELRQVLLAHPSAVRLLPGRIPFGPNGLQLADHVIGVLRRAGFDDRLSGYGYLLLMFYVVGFAGQEVAFGKGAADQARLTQVNEFLRGLPADRYPDLVAVADDLTGPGLTHRFELGLVGICKELAVQGGRTESP</sequence>
<organism evidence="7 8">
    <name type="scientific">Actinoallomurus iriomotensis</name>
    <dbReference type="NCBI Taxonomy" id="478107"/>
    <lineage>
        <taxon>Bacteria</taxon>
        <taxon>Bacillati</taxon>
        <taxon>Actinomycetota</taxon>
        <taxon>Actinomycetes</taxon>
        <taxon>Streptosporangiales</taxon>
        <taxon>Thermomonosporaceae</taxon>
        <taxon>Actinoallomurus</taxon>
    </lineage>
</organism>
<dbReference type="GO" id="GO:0003700">
    <property type="term" value="F:DNA-binding transcription factor activity"/>
    <property type="evidence" value="ECO:0007669"/>
    <property type="project" value="TreeGrafter"/>
</dbReference>
<evidence type="ECO:0000313" key="8">
    <source>
        <dbReference type="Proteomes" id="UP001165074"/>
    </source>
</evidence>
<dbReference type="InterPro" id="IPR009057">
    <property type="entry name" value="Homeodomain-like_sf"/>
</dbReference>
<dbReference type="PRINTS" id="PR00455">
    <property type="entry name" value="HTHTETR"/>
</dbReference>
<evidence type="ECO:0000256" key="3">
    <source>
        <dbReference type="ARBA" id="ARBA00023125"/>
    </source>
</evidence>
<evidence type="ECO:0000256" key="2">
    <source>
        <dbReference type="ARBA" id="ARBA00023015"/>
    </source>
</evidence>
<dbReference type="PANTHER" id="PTHR30055">
    <property type="entry name" value="HTH-TYPE TRANSCRIPTIONAL REGULATOR RUTR"/>
    <property type="match status" value="1"/>
</dbReference>
<dbReference type="PRINTS" id="PR00400">
    <property type="entry name" value="TETREPRESSOR"/>
</dbReference>
<dbReference type="Gene3D" id="1.10.357.10">
    <property type="entry name" value="Tetracycline Repressor, domain 2"/>
    <property type="match status" value="1"/>
</dbReference>
<dbReference type="InterPro" id="IPR004111">
    <property type="entry name" value="Repressor_TetR_C"/>
</dbReference>
<dbReference type="InterPro" id="IPR003012">
    <property type="entry name" value="Tet_transcr_reg_TetR"/>
</dbReference>
<dbReference type="Pfam" id="PF00440">
    <property type="entry name" value="TetR_N"/>
    <property type="match status" value="1"/>
</dbReference>
<evidence type="ECO:0000256" key="5">
    <source>
        <dbReference type="PROSITE-ProRule" id="PRU00335"/>
    </source>
</evidence>
<evidence type="ECO:0000256" key="4">
    <source>
        <dbReference type="ARBA" id="ARBA00023163"/>
    </source>
</evidence>
<dbReference type="PROSITE" id="PS50977">
    <property type="entry name" value="HTH_TETR_2"/>
    <property type="match status" value="1"/>
</dbReference>
<dbReference type="PANTHER" id="PTHR30055:SF151">
    <property type="entry name" value="TRANSCRIPTIONAL REGULATORY PROTEIN"/>
    <property type="match status" value="1"/>
</dbReference>
<protein>
    <recommendedName>
        <fullName evidence="6">HTH tetR-type domain-containing protein</fullName>
    </recommendedName>
</protein>
<evidence type="ECO:0000256" key="1">
    <source>
        <dbReference type="ARBA" id="ARBA00022491"/>
    </source>
</evidence>
<dbReference type="SUPFAM" id="SSF46689">
    <property type="entry name" value="Homeodomain-like"/>
    <property type="match status" value="1"/>
</dbReference>
<keyword evidence="2" id="KW-0805">Transcription regulation</keyword>
<reference evidence="7" key="1">
    <citation type="submission" date="2023-03" db="EMBL/GenBank/DDBJ databases">
        <title>Actinoallomurus iriomotensis NBRC 103684.</title>
        <authorList>
            <person name="Ichikawa N."/>
            <person name="Sato H."/>
            <person name="Tonouchi N."/>
        </authorList>
    </citation>
    <scope>NUCLEOTIDE SEQUENCE</scope>
    <source>
        <strain evidence="7">NBRC 103684</strain>
    </source>
</reference>
<accession>A0A9W6VZF7</accession>